<dbReference type="PANTHER" id="PTHR23117">
    <property type="entry name" value="GUANYLATE KINASE-RELATED"/>
    <property type="match status" value="1"/>
</dbReference>
<dbReference type="PROSITE" id="PS50052">
    <property type="entry name" value="GUANYLATE_KINASE_2"/>
    <property type="match status" value="5"/>
</dbReference>
<feature type="domain" description="Guanylate kinase-like" evidence="7">
    <location>
        <begin position="631"/>
        <end position="813"/>
    </location>
</feature>
<evidence type="ECO:0000256" key="5">
    <source>
        <dbReference type="ARBA" id="ARBA00022777"/>
    </source>
</evidence>
<evidence type="ECO:0000313" key="8">
    <source>
        <dbReference type="EMBL" id="UKJ89327.2"/>
    </source>
</evidence>
<dbReference type="CDD" id="cd00071">
    <property type="entry name" value="GMPK"/>
    <property type="match status" value="5"/>
</dbReference>
<dbReference type="Proteomes" id="UP000244803">
    <property type="component" value="Chromosome 4"/>
</dbReference>
<evidence type="ECO:0000256" key="3">
    <source>
        <dbReference type="ARBA" id="ARBA00022679"/>
    </source>
</evidence>
<dbReference type="Gene3D" id="3.40.50.300">
    <property type="entry name" value="P-loop containing nucleotide triphosphate hydrolases"/>
    <property type="match status" value="5"/>
</dbReference>
<dbReference type="EC" id="2.7.4.8" evidence="2"/>
<dbReference type="GO" id="GO:0005829">
    <property type="term" value="C:cytosol"/>
    <property type="evidence" value="ECO:0007669"/>
    <property type="project" value="TreeGrafter"/>
</dbReference>
<evidence type="ECO:0000259" key="7">
    <source>
        <dbReference type="PROSITE" id="PS50052"/>
    </source>
</evidence>
<evidence type="ECO:0000313" key="9">
    <source>
        <dbReference type="Proteomes" id="UP000244803"/>
    </source>
</evidence>
<sequence length="1024" mass="118550">MIKTKVSFNNSNVIFVYFKEKTLGYLLMKGEWRFMMKGDSLNVIEQHKIPILVITGPSGSGKTTLNTRLINDYSDIFENSVSCTTRAPREGEQDGVNYYFITMDEFNQKINNNEFLEHAEYAGNKYGTLKSELNRIRAENKIPVLEIDIQGCRSLRNQGMGMKNLFIDPGDLNVLRQRLVDRGGLTEEKINSRIERAEKEIEEAKKFPFHYTLKNDSDIDTVYYTFIDKLKEWYPDHNLKHKIPILVITGPSGSGKTTLNTRLINDYSDIFENSVSCTTRDPRSGEQEGVNYYFITKDEFNQKIENNEFLEHAEYAGNKYGTLKSELQRIRAENKIPVLEIDIQGCRSLRNQGMGMKNLFIDPGDLNVLRQRLVDRGGLTEEKINSRIERAEKEIEEAKKFPFHYTLKNDSDIDTVYYTFIDKLKEWYPDHNLKHKIPILVITGPSGSGKTTLNTRLINDYSDIFENSVSCTTRDPRSGEQEGVNYYFITKDEFNQKIENNEFLEHAEYAGNKYGTLKSELQRIRAENKIPVLEIDIQGCRSLRNQGMGMKNLFIDPGDLNVLRQRLVDRGGLTEEKINSRIERAEKEIEEAKKFPFHYTLKNDSDIDTVYYTFIDKLKEWYPDHNLKHKIPILVITGPSGSGKTTLNTRLINDYSDIFENSVSCTTRDPRSGEQEGVNYYFITKDEFNQKIENNEFLEHAEYAGNKYGTLKSELQRIRAENKIPVLEIDIQGCRSLRNQGMGMKNLFIDPGDLNVLRQRLVDRGGLTEEKINSRIERAEKEIEEAKKFPFHYTLKNDSDIDTVYYTFIDKLKEWYPDHNLKHKIPILVITGPSGSGKTTLNTRLINDYSDIFENSVSCTTRDPRSGEQDGVNYYFITKDEFNQKIENNEFLEHAEYAGNKYGTLKSELQRIRAENKIPVLEIDIQGCRSLRNQGMGMKNLFIDPGDLNVLRQRLVDRGGLTEEKINSRIERAEKEIKEAKNFGFDYTLENKDDIDTVYSTLIDKLKEWFEPLKTKLSSQQATL</sequence>
<dbReference type="GO" id="GO:0004385">
    <property type="term" value="F:GMP kinase activity"/>
    <property type="evidence" value="ECO:0007669"/>
    <property type="project" value="UniProtKB-EC"/>
</dbReference>
<dbReference type="PANTHER" id="PTHR23117:SF13">
    <property type="entry name" value="GUANYLATE KINASE"/>
    <property type="match status" value="1"/>
</dbReference>
<dbReference type="GO" id="GO:0005524">
    <property type="term" value="F:ATP binding"/>
    <property type="evidence" value="ECO:0007669"/>
    <property type="project" value="UniProtKB-KW"/>
</dbReference>
<proteinExistence type="inferred from homology"/>
<dbReference type="SUPFAM" id="SSF52540">
    <property type="entry name" value="P-loop containing nucleoside triphosphate hydrolases"/>
    <property type="match status" value="5"/>
</dbReference>
<dbReference type="EMBL" id="CP056067">
    <property type="protein sequence ID" value="UKJ89327.2"/>
    <property type="molecule type" value="Genomic_DNA"/>
</dbReference>
<keyword evidence="6" id="KW-0067">ATP-binding</keyword>
<feature type="domain" description="Guanylate kinase-like" evidence="7">
    <location>
        <begin position="437"/>
        <end position="619"/>
    </location>
</feature>
<dbReference type="InterPro" id="IPR017665">
    <property type="entry name" value="Guanylate_kinase"/>
</dbReference>
<keyword evidence="4" id="KW-0547">Nucleotide-binding</keyword>
<keyword evidence="5 8" id="KW-0418">Kinase</keyword>
<dbReference type="PROSITE" id="PS00856">
    <property type="entry name" value="GUANYLATE_KINASE_1"/>
    <property type="match status" value="5"/>
</dbReference>
<feature type="domain" description="Guanylate kinase-like" evidence="7">
    <location>
        <begin position="49"/>
        <end position="231"/>
    </location>
</feature>
<dbReference type="OrthoDB" id="6334211at2759"/>
<dbReference type="NCBIfam" id="TIGR03263">
    <property type="entry name" value="guanyl_kin"/>
    <property type="match status" value="5"/>
</dbReference>
<reference evidence="8" key="1">
    <citation type="submission" date="2022-07" db="EMBL/GenBank/DDBJ databases">
        <title>Evaluation of T. orientalis genome assembly methods using nanopore sequencing and analysis of variation between genomes.</title>
        <authorList>
            <person name="Yam J."/>
            <person name="Micallef M.L."/>
            <person name="Liu M."/>
            <person name="Djordjevic S.P."/>
            <person name="Bogema D.R."/>
            <person name="Jenkins C."/>
        </authorList>
    </citation>
    <scope>NUCLEOTIDE SEQUENCE</scope>
    <source>
        <strain evidence="8">Fish Creek</strain>
    </source>
</reference>
<keyword evidence="3 8" id="KW-0808">Transferase</keyword>
<organism evidence="8 9">
    <name type="scientific">Theileria orientalis</name>
    <dbReference type="NCBI Taxonomy" id="68886"/>
    <lineage>
        <taxon>Eukaryota</taxon>
        <taxon>Sar</taxon>
        <taxon>Alveolata</taxon>
        <taxon>Apicomplexa</taxon>
        <taxon>Aconoidasida</taxon>
        <taxon>Piroplasmida</taxon>
        <taxon>Theileriidae</taxon>
        <taxon>Theileria</taxon>
    </lineage>
</organism>
<dbReference type="AlphaFoldDB" id="A0A976QQM3"/>
<feature type="domain" description="Guanylate kinase-like" evidence="7">
    <location>
        <begin position="825"/>
        <end position="1007"/>
    </location>
</feature>
<dbReference type="InterPro" id="IPR008144">
    <property type="entry name" value="Guanylate_kin-like_dom"/>
</dbReference>
<evidence type="ECO:0000256" key="6">
    <source>
        <dbReference type="ARBA" id="ARBA00022840"/>
    </source>
</evidence>
<dbReference type="InterPro" id="IPR020590">
    <property type="entry name" value="Guanylate_kinase_CS"/>
</dbReference>
<dbReference type="Pfam" id="PF00625">
    <property type="entry name" value="Guanylate_kin"/>
    <property type="match status" value="5"/>
</dbReference>
<accession>A0A976QQM3</accession>
<evidence type="ECO:0000256" key="1">
    <source>
        <dbReference type="ARBA" id="ARBA00005790"/>
    </source>
</evidence>
<protein>
    <recommendedName>
        <fullName evidence="2">guanylate kinase</fullName>
        <ecNumber evidence="2">2.7.4.8</ecNumber>
    </recommendedName>
</protein>
<gene>
    <name evidence="8" type="ORF">MACJ_002575</name>
</gene>
<name>A0A976QQM3_THEOR</name>
<comment type="similarity">
    <text evidence="1">Belongs to the guanylate kinase family.</text>
</comment>
<feature type="domain" description="Guanylate kinase-like" evidence="7">
    <location>
        <begin position="243"/>
        <end position="425"/>
    </location>
</feature>
<dbReference type="InterPro" id="IPR027417">
    <property type="entry name" value="P-loop_NTPase"/>
</dbReference>
<evidence type="ECO:0000256" key="2">
    <source>
        <dbReference type="ARBA" id="ARBA00012961"/>
    </source>
</evidence>
<dbReference type="InterPro" id="IPR008145">
    <property type="entry name" value="GK/Ca_channel_bsu"/>
</dbReference>
<evidence type="ECO:0000256" key="4">
    <source>
        <dbReference type="ARBA" id="ARBA00022741"/>
    </source>
</evidence>
<dbReference type="SMART" id="SM00072">
    <property type="entry name" value="GuKc"/>
    <property type="match status" value="5"/>
</dbReference>